<comment type="caution">
    <text evidence="2">The sequence shown here is derived from an EMBL/GenBank/DDBJ whole genome shotgun (WGS) entry which is preliminary data.</text>
</comment>
<organism evidence="2 3">
    <name type="scientific">Piscinibacter sakaiensis</name>
    <name type="common">Ideonella sakaiensis</name>
    <dbReference type="NCBI Taxonomy" id="1547922"/>
    <lineage>
        <taxon>Bacteria</taxon>
        <taxon>Pseudomonadati</taxon>
        <taxon>Pseudomonadota</taxon>
        <taxon>Betaproteobacteria</taxon>
        <taxon>Burkholderiales</taxon>
        <taxon>Sphaerotilaceae</taxon>
        <taxon>Piscinibacter</taxon>
    </lineage>
</organism>
<proteinExistence type="predicted"/>
<dbReference type="AlphaFoldDB" id="A0A0K8P0G9"/>
<feature type="region of interest" description="Disordered" evidence="1">
    <location>
        <begin position="1"/>
        <end position="21"/>
    </location>
</feature>
<reference evidence="3" key="1">
    <citation type="submission" date="2015-07" db="EMBL/GenBank/DDBJ databases">
        <title>Discovery of a poly(ethylene terephthalate assimilation.</title>
        <authorList>
            <person name="Yoshida S."/>
            <person name="Hiraga K."/>
            <person name="Takehana T."/>
            <person name="Taniguchi I."/>
            <person name="Yamaji H."/>
            <person name="Maeda Y."/>
            <person name="Toyohara K."/>
            <person name="Miyamoto K."/>
            <person name="Kimura Y."/>
            <person name="Oda K."/>
        </authorList>
    </citation>
    <scope>NUCLEOTIDE SEQUENCE [LARGE SCALE GENOMIC DNA]</scope>
    <source>
        <strain evidence="3">NBRC 110686 / TISTR 2288 / 201-F6</strain>
    </source>
</reference>
<reference evidence="2 3" key="2">
    <citation type="journal article" date="2016" name="Science">
        <title>A bacterium that degrades and assimilates poly(ethylene terephthalate).</title>
        <authorList>
            <person name="Yoshida S."/>
            <person name="Hiraga K."/>
            <person name="Takehana T."/>
            <person name="Taniguchi I."/>
            <person name="Yamaji H."/>
            <person name="Maeda Y."/>
            <person name="Toyohara K."/>
            <person name="Miyamoto K."/>
            <person name="Kimura Y."/>
            <person name="Oda K."/>
        </authorList>
    </citation>
    <scope>NUCLEOTIDE SEQUENCE [LARGE SCALE GENOMIC DNA]</scope>
    <source>
        <strain evidence="3">NBRC 110686 / TISTR 2288 / 201-F6</strain>
    </source>
</reference>
<accession>A0A0K8P0G9</accession>
<name>A0A0K8P0G9_PISS1</name>
<keyword evidence="3" id="KW-1185">Reference proteome</keyword>
<evidence type="ECO:0000313" key="3">
    <source>
        <dbReference type="Proteomes" id="UP000037660"/>
    </source>
</evidence>
<protein>
    <submittedName>
        <fullName evidence="2">Uncharacterized protein</fullName>
    </submittedName>
</protein>
<evidence type="ECO:0000313" key="2">
    <source>
        <dbReference type="EMBL" id="GAP36131.1"/>
    </source>
</evidence>
<dbReference type="EMBL" id="BBYR01000032">
    <property type="protein sequence ID" value="GAP36131.1"/>
    <property type="molecule type" value="Genomic_DNA"/>
</dbReference>
<sequence>MGCAPAAVGPRDGEPFSSPVPAHAAGISAAVTSTCVDRRRAGSAGGCDR</sequence>
<evidence type="ECO:0000256" key="1">
    <source>
        <dbReference type="SAM" id="MobiDB-lite"/>
    </source>
</evidence>
<gene>
    <name evidence="2" type="ORF">ISF6_1971</name>
</gene>
<dbReference type="Proteomes" id="UP000037660">
    <property type="component" value="Unassembled WGS sequence"/>
</dbReference>